<dbReference type="Gene3D" id="3.40.50.300">
    <property type="entry name" value="P-loop containing nucleotide triphosphate hydrolases"/>
    <property type="match status" value="2"/>
</dbReference>
<evidence type="ECO:0000256" key="3">
    <source>
        <dbReference type="ARBA" id="ARBA00022801"/>
    </source>
</evidence>
<name>A0ABY8PSB5_9BACT</name>
<sequence>MEEKVFNIKKSEYVIPEFFKEELDEEQLKAVTNSTGRSLIIAGPGSGKTRVITYKIAYLLSQGIKPENILLVTFTRASAKEMIERVKNVTNIDTSSLTAGTFHHVCNMLLRRYAKILGYENNFSILDSEDAKDLMRIAKNEYKGNLTKEEAKQIPNEGVILKIVGYAANTIKSLREAILDIAPYLIDYEDDIEKIYMNYLELKQKINAMDYDDMLVNTLRLLENNEDIRNHISSKYKWVLVDEFQDTSLVQLRIVEFLSSVHKNLIVVGDDSQSIYSFRGSRFENVEDFQNHEDVKLFKIQTNYRSVPEIVELENYLIPTHSIPKKLKPFRSSYNFKPKIVKTYDELEQAEFVVQLIENKFDEGISPEDIAILYRSHSLSMTLQQKLDANKISYKLLSGKRFIETRHIKDIMAFLKIINNPFDNISWSRVLKLFPGIGQKTMVKITNEFYANLMEYTTPYDAFEHINLKKYPKLKDIILYLYENETENPQDLIDYIYLEFYREYLELNFKDAYSRKLDVERLSEIASRYETLDKFLEELALSENIEIQGAEKDRKTEKITLTTVHGAKGLEWKVVIIISVNPGDFPNGMALKEKKLDEEERLFYVAVTRAKDELYIVKQLTGTAKPYYGNSFYMRQKLPDFTDKIPNRLVEYWKIGYTE</sequence>
<dbReference type="InterPro" id="IPR013986">
    <property type="entry name" value="DExx_box_DNA_helicase_dom_sf"/>
</dbReference>
<dbReference type="RefSeq" id="WP_280999982.1">
    <property type="nucleotide sequence ID" value="NZ_CP069362.1"/>
</dbReference>
<comment type="catalytic activity">
    <reaction evidence="9">
        <text>ATP + H2O = ADP + phosphate + H(+)</text>
        <dbReference type="Rhea" id="RHEA:13065"/>
        <dbReference type="ChEBI" id="CHEBI:15377"/>
        <dbReference type="ChEBI" id="CHEBI:15378"/>
        <dbReference type="ChEBI" id="CHEBI:30616"/>
        <dbReference type="ChEBI" id="CHEBI:43474"/>
        <dbReference type="ChEBI" id="CHEBI:456216"/>
        <dbReference type="EC" id="5.6.2.4"/>
    </reaction>
</comment>
<gene>
    <name evidence="13" type="ORF">JRV97_02800</name>
</gene>
<feature type="domain" description="UvrD-like helicase C-terminal" evidence="12">
    <location>
        <begin position="308"/>
        <end position="569"/>
    </location>
</feature>
<feature type="domain" description="UvrD-like helicase ATP-binding" evidence="11">
    <location>
        <begin position="21"/>
        <end position="307"/>
    </location>
</feature>
<dbReference type="InterPro" id="IPR014016">
    <property type="entry name" value="UvrD-like_ATP-bd"/>
</dbReference>
<keyword evidence="3 10" id="KW-0378">Hydrolase</keyword>
<evidence type="ECO:0000259" key="12">
    <source>
        <dbReference type="PROSITE" id="PS51217"/>
    </source>
</evidence>
<evidence type="ECO:0000256" key="10">
    <source>
        <dbReference type="PROSITE-ProRule" id="PRU00560"/>
    </source>
</evidence>
<dbReference type="PANTHER" id="PTHR11070">
    <property type="entry name" value="UVRD / RECB / PCRA DNA HELICASE FAMILY MEMBER"/>
    <property type="match status" value="1"/>
</dbReference>
<evidence type="ECO:0000256" key="9">
    <source>
        <dbReference type="ARBA" id="ARBA00048988"/>
    </source>
</evidence>
<dbReference type="PROSITE" id="PS51198">
    <property type="entry name" value="UVRD_HELICASE_ATP_BIND"/>
    <property type="match status" value="1"/>
</dbReference>
<dbReference type="Gene3D" id="1.10.486.10">
    <property type="entry name" value="PCRA, domain 4"/>
    <property type="match status" value="1"/>
</dbReference>
<keyword evidence="14" id="KW-1185">Reference proteome</keyword>
<dbReference type="InterPro" id="IPR000212">
    <property type="entry name" value="DNA_helicase_UvrD/REP"/>
</dbReference>
<dbReference type="EC" id="5.6.2.4" evidence="8"/>
<reference evidence="13 14" key="1">
    <citation type="submission" date="2021-02" db="EMBL/GenBank/DDBJ databases">
        <title>Characterization of Marinitoga sp. nov. str. BP5-C20A.</title>
        <authorList>
            <person name="Erauso G."/>
            <person name="Postec A."/>
        </authorList>
    </citation>
    <scope>NUCLEOTIDE SEQUENCE [LARGE SCALE GENOMIC DNA]</scope>
    <source>
        <strain evidence="13 14">BP5-C20A</strain>
    </source>
</reference>
<dbReference type="GO" id="GO:0004386">
    <property type="term" value="F:helicase activity"/>
    <property type="evidence" value="ECO:0007669"/>
    <property type="project" value="UniProtKB-KW"/>
</dbReference>
<dbReference type="InterPro" id="IPR014017">
    <property type="entry name" value="DNA_helicase_UvrD-like_C"/>
</dbReference>
<evidence type="ECO:0000256" key="8">
    <source>
        <dbReference type="ARBA" id="ARBA00034808"/>
    </source>
</evidence>
<evidence type="ECO:0000256" key="7">
    <source>
        <dbReference type="ARBA" id="ARBA00034617"/>
    </source>
</evidence>
<evidence type="ECO:0000256" key="2">
    <source>
        <dbReference type="ARBA" id="ARBA00022741"/>
    </source>
</evidence>
<dbReference type="Pfam" id="PF13361">
    <property type="entry name" value="UvrD_C"/>
    <property type="match status" value="1"/>
</dbReference>
<comment type="catalytic activity">
    <reaction evidence="7">
        <text>Couples ATP hydrolysis with the unwinding of duplex DNA by translocating in the 3'-5' direction.</text>
        <dbReference type="EC" id="5.6.2.4"/>
    </reaction>
</comment>
<dbReference type="SUPFAM" id="SSF52540">
    <property type="entry name" value="P-loop containing nucleoside triphosphate hydrolases"/>
    <property type="match status" value="1"/>
</dbReference>
<evidence type="ECO:0000256" key="5">
    <source>
        <dbReference type="ARBA" id="ARBA00022840"/>
    </source>
</evidence>
<dbReference type="InterPro" id="IPR027417">
    <property type="entry name" value="P-loop_NTPase"/>
</dbReference>
<dbReference type="PANTHER" id="PTHR11070:SF3">
    <property type="entry name" value="DNA 3'-5' HELICASE"/>
    <property type="match status" value="1"/>
</dbReference>
<protein>
    <recommendedName>
        <fullName evidence="8">DNA 3'-5' helicase</fullName>
        <ecNumber evidence="8">5.6.2.4</ecNumber>
    </recommendedName>
</protein>
<dbReference type="Pfam" id="PF00580">
    <property type="entry name" value="UvrD-helicase"/>
    <property type="match status" value="1"/>
</dbReference>
<dbReference type="Gene3D" id="1.10.10.160">
    <property type="match status" value="1"/>
</dbReference>
<accession>A0ABY8PSB5</accession>
<comment type="similarity">
    <text evidence="1">Belongs to the helicase family. UvrD subfamily.</text>
</comment>
<organism evidence="13 14">
    <name type="scientific">Marinitoga aeolica</name>
    <dbReference type="NCBI Taxonomy" id="2809031"/>
    <lineage>
        <taxon>Bacteria</taxon>
        <taxon>Thermotogati</taxon>
        <taxon>Thermotogota</taxon>
        <taxon>Thermotogae</taxon>
        <taxon>Petrotogales</taxon>
        <taxon>Petrotogaceae</taxon>
        <taxon>Marinitoga</taxon>
    </lineage>
</organism>
<evidence type="ECO:0000259" key="11">
    <source>
        <dbReference type="PROSITE" id="PS51198"/>
    </source>
</evidence>
<dbReference type="EMBL" id="CP069362">
    <property type="protein sequence ID" value="WGS65499.1"/>
    <property type="molecule type" value="Genomic_DNA"/>
</dbReference>
<keyword evidence="5 10" id="KW-0067">ATP-binding</keyword>
<evidence type="ECO:0000313" key="13">
    <source>
        <dbReference type="EMBL" id="WGS65499.1"/>
    </source>
</evidence>
<keyword evidence="6" id="KW-0413">Isomerase</keyword>
<dbReference type="CDD" id="cd17932">
    <property type="entry name" value="DEXQc_UvrD"/>
    <property type="match status" value="1"/>
</dbReference>
<proteinExistence type="inferred from homology"/>
<dbReference type="PROSITE" id="PS51217">
    <property type="entry name" value="UVRD_HELICASE_CTER"/>
    <property type="match status" value="1"/>
</dbReference>
<evidence type="ECO:0000256" key="4">
    <source>
        <dbReference type="ARBA" id="ARBA00022806"/>
    </source>
</evidence>
<evidence type="ECO:0000313" key="14">
    <source>
        <dbReference type="Proteomes" id="UP001232493"/>
    </source>
</evidence>
<keyword evidence="4 10" id="KW-0347">Helicase</keyword>
<feature type="binding site" evidence="10">
    <location>
        <begin position="42"/>
        <end position="49"/>
    </location>
    <ligand>
        <name>ATP</name>
        <dbReference type="ChEBI" id="CHEBI:30616"/>
    </ligand>
</feature>
<evidence type="ECO:0000256" key="6">
    <source>
        <dbReference type="ARBA" id="ARBA00023235"/>
    </source>
</evidence>
<dbReference type="Proteomes" id="UP001232493">
    <property type="component" value="Chromosome"/>
</dbReference>
<keyword evidence="2 10" id="KW-0547">Nucleotide-binding</keyword>
<evidence type="ECO:0000256" key="1">
    <source>
        <dbReference type="ARBA" id="ARBA00009922"/>
    </source>
</evidence>